<keyword evidence="9" id="KW-1185">Reference proteome</keyword>
<accession>A0AA39I997</accession>
<comment type="caution">
    <text evidence="8">The sequence shown here is derived from an EMBL/GenBank/DDBJ whole genome shotgun (WGS) entry which is preliminary data.</text>
</comment>
<dbReference type="Proteomes" id="UP001175271">
    <property type="component" value="Unassembled WGS sequence"/>
</dbReference>
<evidence type="ECO:0000313" key="8">
    <source>
        <dbReference type="EMBL" id="KAK0420172.1"/>
    </source>
</evidence>
<dbReference type="GO" id="GO:0008289">
    <property type="term" value="F:lipid binding"/>
    <property type="evidence" value="ECO:0007669"/>
    <property type="project" value="UniProtKB-KW"/>
</dbReference>
<evidence type="ECO:0000256" key="2">
    <source>
        <dbReference type="ARBA" id="ARBA00006648"/>
    </source>
</evidence>
<dbReference type="Pfam" id="PF05823">
    <property type="entry name" value="Gp-FAR-1"/>
    <property type="match status" value="1"/>
</dbReference>
<comment type="similarity">
    <text evidence="2">Belongs to the fatty-acid and retinol-binding protein (FARBP) family.</text>
</comment>
<keyword evidence="4 7" id="KW-0732">Signal</keyword>
<evidence type="ECO:0000256" key="4">
    <source>
        <dbReference type="ARBA" id="ARBA00022729"/>
    </source>
</evidence>
<name>A0AA39I997_9BILA</name>
<evidence type="ECO:0000256" key="1">
    <source>
        <dbReference type="ARBA" id="ARBA00004613"/>
    </source>
</evidence>
<organism evidence="8 9">
    <name type="scientific">Steinernema hermaphroditum</name>
    <dbReference type="NCBI Taxonomy" id="289476"/>
    <lineage>
        <taxon>Eukaryota</taxon>
        <taxon>Metazoa</taxon>
        <taxon>Ecdysozoa</taxon>
        <taxon>Nematoda</taxon>
        <taxon>Chromadorea</taxon>
        <taxon>Rhabditida</taxon>
        <taxon>Tylenchina</taxon>
        <taxon>Panagrolaimomorpha</taxon>
        <taxon>Strongyloidoidea</taxon>
        <taxon>Steinernematidae</taxon>
        <taxon>Steinernema</taxon>
    </lineage>
</organism>
<dbReference type="AlphaFoldDB" id="A0AA39I997"/>
<dbReference type="EMBL" id="JAUCMV010000002">
    <property type="protein sequence ID" value="KAK0420172.1"/>
    <property type="molecule type" value="Genomic_DNA"/>
</dbReference>
<evidence type="ECO:0000256" key="3">
    <source>
        <dbReference type="ARBA" id="ARBA00022525"/>
    </source>
</evidence>
<evidence type="ECO:0000313" key="9">
    <source>
        <dbReference type="Proteomes" id="UP001175271"/>
    </source>
</evidence>
<sequence>MFTLCAVTSLFCAFAFAAPTSTSATKFRWIPDNFIMLLPQEEIFLAPTPELKAHLNELRASKRSFLNDAEALEAMKETSPRLYRRFLGVKELLESNFNRLSAKGKQFFVDQMELLRRLGQGLKHSMDDKKLEAAIKGSYKALTELPREDLLVFGAKVLPTEREAVEKVKDYLKNVERHLNIYKNLSLFKDDEE</sequence>
<gene>
    <name evidence="8" type="ORF">QR680_014551</name>
</gene>
<feature type="signal peptide" evidence="7">
    <location>
        <begin position="1"/>
        <end position="17"/>
    </location>
</feature>
<evidence type="ECO:0000256" key="7">
    <source>
        <dbReference type="SAM" id="SignalP"/>
    </source>
</evidence>
<evidence type="ECO:0008006" key="10">
    <source>
        <dbReference type="Google" id="ProtNLM"/>
    </source>
</evidence>
<evidence type="ECO:0000256" key="6">
    <source>
        <dbReference type="ARBA" id="ARBA00023121"/>
    </source>
</evidence>
<reference evidence="8" key="1">
    <citation type="submission" date="2023-06" db="EMBL/GenBank/DDBJ databases">
        <title>Genomic analysis of the entomopathogenic nematode Steinernema hermaphroditum.</title>
        <authorList>
            <person name="Schwarz E.M."/>
            <person name="Heppert J.K."/>
            <person name="Baniya A."/>
            <person name="Schwartz H.T."/>
            <person name="Tan C.-H."/>
            <person name="Antoshechkin I."/>
            <person name="Sternberg P.W."/>
            <person name="Goodrich-Blair H."/>
            <person name="Dillman A.R."/>
        </authorList>
    </citation>
    <scope>NUCLEOTIDE SEQUENCE</scope>
    <source>
        <strain evidence="8">PS9179</strain>
        <tissue evidence="8">Whole animal</tissue>
    </source>
</reference>
<keyword evidence="5" id="KW-0175">Coiled coil</keyword>
<dbReference type="GO" id="GO:0005576">
    <property type="term" value="C:extracellular region"/>
    <property type="evidence" value="ECO:0007669"/>
    <property type="project" value="UniProtKB-SubCell"/>
</dbReference>
<evidence type="ECO:0000256" key="5">
    <source>
        <dbReference type="ARBA" id="ARBA00023054"/>
    </source>
</evidence>
<comment type="subcellular location">
    <subcellularLocation>
        <location evidence="1">Secreted</location>
    </subcellularLocation>
</comment>
<protein>
    <recommendedName>
        <fullName evidence="10">Fatty-acid and retinol-binding protein 1</fullName>
    </recommendedName>
</protein>
<dbReference type="InterPro" id="IPR008632">
    <property type="entry name" value="Gp-FAR-1"/>
</dbReference>
<feature type="chain" id="PRO_5041210700" description="Fatty-acid and retinol-binding protein 1" evidence="7">
    <location>
        <begin position="18"/>
        <end position="193"/>
    </location>
</feature>
<proteinExistence type="inferred from homology"/>
<keyword evidence="3" id="KW-0964">Secreted</keyword>
<dbReference type="Gene3D" id="1.20.120.1100">
    <property type="match status" value="1"/>
</dbReference>
<keyword evidence="6" id="KW-0446">Lipid-binding</keyword>